<dbReference type="RefSeq" id="WP_189492907.1">
    <property type="nucleotide sequence ID" value="NZ_BMZO01000012.1"/>
</dbReference>
<gene>
    <name evidence="2" type="ORF">GCM10010136_33750</name>
</gene>
<accession>A0A8J3GJU6</accession>
<dbReference type="Pfam" id="PF10518">
    <property type="entry name" value="TAT_signal"/>
    <property type="match status" value="1"/>
</dbReference>
<evidence type="ECO:0000313" key="2">
    <source>
        <dbReference type="EMBL" id="GHC80559.1"/>
    </source>
</evidence>
<reference evidence="2" key="2">
    <citation type="submission" date="2020-09" db="EMBL/GenBank/DDBJ databases">
        <authorList>
            <person name="Sun Q."/>
            <person name="Kim S."/>
        </authorList>
    </citation>
    <scope>NUCLEOTIDE SEQUENCE</scope>
    <source>
        <strain evidence="2">KCTC 42097</strain>
    </source>
</reference>
<comment type="caution">
    <text evidence="2">The sequence shown here is derived from an EMBL/GenBank/DDBJ whole genome shotgun (WGS) entry which is preliminary data.</text>
</comment>
<reference evidence="2" key="1">
    <citation type="journal article" date="2014" name="Int. J. Syst. Evol. Microbiol.">
        <title>Complete genome sequence of Corynebacterium casei LMG S-19264T (=DSM 44701T), isolated from a smear-ripened cheese.</title>
        <authorList>
            <consortium name="US DOE Joint Genome Institute (JGI-PGF)"/>
            <person name="Walter F."/>
            <person name="Albersmeier A."/>
            <person name="Kalinowski J."/>
            <person name="Ruckert C."/>
        </authorList>
    </citation>
    <scope>NUCLEOTIDE SEQUENCE</scope>
    <source>
        <strain evidence="2">KCTC 42097</strain>
    </source>
</reference>
<dbReference type="EMBL" id="BMZO01000012">
    <property type="protein sequence ID" value="GHC80559.1"/>
    <property type="molecule type" value="Genomic_DNA"/>
</dbReference>
<dbReference type="InterPro" id="IPR006311">
    <property type="entry name" value="TAT_signal"/>
</dbReference>
<sequence>MKDLPGSPSRRSFLKGTAAAAAVTSVAVPAVAQTNSQPVPLDQYKPETLNAEEWAFVMAAAARLIPSDGEGPGAIEARVPVFIDKELGGGFGAAADWYMEGPHDAAASPLRGWQTPLTPLEIYQQAIPVFNQWCQQTHGKIFAELDAAQQDQALVSLQKGEVGLVPELRDFFTILLQNTKEGYFADPMYGGNHGMVAWQYIGFPGARASYKEWVDQHNVPYPLGPVSISGERA</sequence>
<dbReference type="NCBIfam" id="TIGR01409">
    <property type="entry name" value="TAT_signal_seq"/>
    <property type="match status" value="1"/>
</dbReference>
<keyword evidence="1" id="KW-0732">Signal</keyword>
<dbReference type="InterPro" id="IPR019546">
    <property type="entry name" value="TAT_signal_bac_arc"/>
</dbReference>
<dbReference type="AlphaFoldDB" id="A0A8J3GJU6"/>
<proteinExistence type="predicted"/>
<keyword evidence="3" id="KW-1185">Reference proteome</keyword>
<name>A0A8J3GJU6_9HYPH</name>
<dbReference type="Pfam" id="PF13618">
    <property type="entry name" value="Gluconate_2-dh3"/>
    <property type="match status" value="1"/>
</dbReference>
<dbReference type="InterPro" id="IPR027056">
    <property type="entry name" value="Gluconate_2DH_su3"/>
</dbReference>
<feature type="signal peptide" evidence="1">
    <location>
        <begin position="1"/>
        <end position="32"/>
    </location>
</feature>
<evidence type="ECO:0000313" key="3">
    <source>
        <dbReference type="Proteomes" id="UP000641137"/>
    </source>
</evidence>
<feature type="chain" id="PRO_5035243311" evidence="1">
    <location>
        <begin position="33"/>
        <end position="233"/>
    </location>
</feature>
<dbReference type="Proteomes" id="UP000641137">
    <property type="component" value="Unassembled WGS sequence"/>
</dbReference>
<organism evidence="2 3">
    <name type="scientific">Limoniibacter endophyticus</name>
    <dbReference type="NCBI Taxonomy" id="1565040"/>
    <lineage>
        <taxon>Bacteria</taxon>
        <taxon>Pseudomonadati</taxon>
        <taxon>Pseudomonadota</taxon>
        <taxon>Alphaproteobacteria</taxon>
        <taxon>Hyphomicrobiales</taxon>
        <taxon>Bartonellaceae</taxon>
        <taxon>Limoniibacter</taxon>
    </lineage>
</organism>
<protein>
    <submittedName>
        <fullName evidence="2">Exported protein</fullName>
    </submittedName>
</protein>
<evidence type="ECO:0000256" key="1">
    <source>
        <dbReference type="SAM" id="SignalP"/>
    </source>
</evidence>
<dbReference type="PROSITE" id="PS51318">
    <property type="entry name" value="TAT"/>
    <property type="match status" value="1"/>
</dbReference>